<gene>
    <name evidence="1" type="ORF">CAL20_05735</name>
</gene>
<reference evidence="1 2" key="1">
    <citation type="submission" date="2017-05" db="EMBL/GenBank/DDBJ databases">
        <title>Complete and WGS of Bordetella genogroups.</title>
        <authorList>
            <person name="Spilker T."/>
            <person name="LiPuma J."/>
        </authorList>
    </citation>
    <scope>NUCLEOTIDE SEQUENCE [LARGE SCALE GENOMIC DNA]</scope>
    <source>
        <strain evidence="1 2">AU9919</strain>
    </source>
</reference>
<accession>A0A261UD22</accession>
<dbReference type="RefSeq" id="WP_094820114.1">
    <property type="nucleotide sequence ID" value="NZ_NEVO01000004.1"/>
</dbReference>
<name>A0A261UD22_9BORD</name>
<dbReference type="EMBL" id="NEVQ01000008">
    <property type="protein sequence ID" value="OZI59130.1"/>
    <property type="molecule type" value="Genomic_DNA"/>
</dbReference>
<dbReference type="OrthoDB" id="8637021at2"/>
<proteinExistence type="predicted"/>
<evidence type="ECO:0000313" key="2">
    <source>
        <dbReference type="Proteomes" id="UP000216885"/>
    </source>
</evidence>
<keyword evidence="2" id="KW-1185">Reference proteome</keyword>
<dbReference type="Proteomes" id="UP000216885">
    <property type="component" value="Unassembled WGS sequence"/>
</dbReference>
<evidence type="ECO:0000313" key="1">
    <source>
        <dbReference type="EMBL" id="OZI59130.1"/>
    </source>
</evidence>
<dbReference type="AlphaFoldDB" id="A0A261UD22"/>
<comment type="caution">
    <text evidence="1">The sequence shown here is derived from an EMBL/GenBank/DDBJ whole genome shotgun (WGS) entry which is preliminary data.</text>
</comment>
<protein>
    <submittedName>
        <fullName evidence="1">Uncharacterized protein</fullName>
    </submittedName>
</protein>
<sequence>MNLPFNVLPGSDAANAVQAVRDLDGLTLANFEEQIGPILKQYHVDPVTASALNETARQVTTNNPNIELKPLTESLVGTAIADPRVAGNNARQAVRAGGDLSLSDREKLAVEAAGIEAEKAGGSKTLAESKAKEALKQGASPEMAAESAATAAVASAVASNPEFASGLEVFGYFKAMVQGIVIETNLSNERHEVKNKTDWIIGAAFIQNTAVDLTVDCHYYHAHAQRDVSRRTYALNTYLAGYYMTSPDPWTFTGMSVGASVATGSVYKDIISPGVIKVTKAKKDFYYAGMTVEGVDKTMSSAHRMADKGLIKIKLKSTLTFLGGNPKFSSIPPMLGSLSSKLKSKISRSGNSGP</sequence>
<organism evidence="1 2">
    <name type="scientific">Bordetella genomosp. 4</name>
    <dbReference type="NCBI Taxonomy" id="463044"/>
    <lineage>
        <taxon>Bacteria</taxon>
        <taxon>Pseudomonadati</taxon>
        <taxon>Pseudomonadota</taxon>
        <taxon>Betaproteobacteria</taxon>
        <taxon>Burkholderiales</taxon>
        <taxon>Alcaligenaceae</taxon>
        <taxon>Bordetella</taxon>
    </lineage>
</organism>